<organism evidence="1 2">
    <name type="scientific">Belliella pelovolcani</name>
    <dbReference type="NCBI Taxonomy" id="529505"/>
    <lineage>
        <taxon>Bacteria</taxon>
        <taxon>Pseudomonadati</taxon>
        <taxon>Bacteroidota</taxon>
        <taxon>Cytophagia</taxon>
        <taxon>Cytophagales</taxon>
        <taxon>Cyclobacteriaceae</taxon>
        <taxon>Belliella</taxon>
    </lineage>
</organism>
<dbReference type="EMBL" id="FTOP01000007">
    <property type="protein sequence ID" value="SIS88563.1"/>
    <property type="molecule type" value="Genomic_DNA"/>
</dbReference>
<dbReference type="InterPro" id="IPR011855">
    <property type="entry name" value="Phgtail_TP901_1"/>
</dbReference>
<sequence>MNIDGNKILISLSDDAVTGNTVTVLAGQTGGSIEIEKEMIEFTSKTTVDNGVPVRRYLPTRSTATINIETLYDPTGGLSQQDVMELAYQGKLVRFSIGTGVVGSKVISGKGFLSSASSDFGMDSTTTGSFTLQVDGGLSFGTVS</sequence>
<protein>
    <submittedName>
        <fullName evidence="1">Phage major tail protein, TP901-1 family</fullName>
    </submittedName>
</protein>
<dbReference type="AlphaFoldDB" id="A0A1N7MR14"/>
<name>A0A1N7MR14_9BACT</name>
<dbReference type="Pfam" id="PF06199">
    <property type="entry name" value="Phage_tail_2"/>
    <property type="match status" value="1"/>
</dbReference>
<proteinExistence type="predicted"/>
<dbReference type="RefSeq" id="WP_076500913.1">
    <property type="nucleotide sequence ID" value="NZ_FTOP01000007.1"/>
</dbReference>
<evidence type="ECO:0000313" key="1">
    <source>
        <dbReference type="EMBL" id="SIS88563.1"/>
    </source>
</evidence>
<dbReference type="OrthoDB" id="9932363at2"/>
<reference evidence="2" key="1">
    <citation type="submission" date="2017-01" db="EMBL/GenBank/DDBJ databases">
        <authorList>
            <person name="Varghese N."/>
            <person name="Submissions S."/>
        </authorList>
    </citation>
    <scope>NUCLEOTIDE SEQUENCE [LARGE SCALE GENOMIC DNA]</scope>
    <source>
        <strain evidence="2">DSM 46698</strain>
    </source>
</reference>
<dbReference type="Proteomes" id="UP000186026">
    <property type="component" value="Unassembled WGS sequence"/>
</dbReference>
<gene>
    <name evidence="1" type="ORF">SAMN05421761_10757</name>
</gene>
<evidence type="ECO:0000313" key="2">
    <source>
        <dbReference type="Proteomes" id="UP000186026"/>
    </source>
</evidence>
<accession>A0A1N7MR14</accession>
<keyword evidence="2" id="KW-1185">Reference proteome</keyword>
<dbReference type="STRING" id="529505.SAMN05421761_10757"/>